<protein>
    <recommendedName>
        <fullName evidence="3">EF-hand domain-containing protein</fullName>
    </recommendedName>
</protein>
<feature type="domain" description="EF-hand" evidence="3">
    <location>
        <begin position="152"/>
        <end position="187"/>
    </location>
</feature>
<name>A0AB34JVF3_PRYPA</name>
<dbReference type="Gene3D" id="1.10.238.10">
    <property type="entry name" value="EF-hand"/>
    <property type="match status" value="1"/>
</dbReference>
<accession>A0AB34JVF3</accession>
<dbReference type="InterPro" id="IPR002048">
    <property type="entry name" value="EF_hand_dom"/>
</dbReference>
<dbReference type="GO" id="GO:0005509">
    <property type="term" value="F:calcium ion binding"/>
    <property type="evidence" value="ECO:0007669"/>
    <property type="project" value="InterPro"/>
</dbReference>
<organism evidence="4 5">
    <name type="scientific">Prymnesium parvum</name>
    <name type="common">Toxic golden alga</name>
    <dbReference type="NCBI Taxonomy" id="97485"/>
    <lineage>
        <taxon>Eukaryota</taxon>
        <taxon>Haptista</taxon>
        <taxon>Haptophyta</taxon>
        <taxon>Prymnesiophyceae</taxon>
        <taxon>Prymnesiales</taxon>
        <taxon>Prymnesiaceae</taxon>
        <taxon>Prymnesium</taxon>
    </lineage>
</organism>
<evidence type="ECO:0000313" key="5">
    <source>
        <dbReference type="Proteomes" id="UP001515480"/>
    </source>
</evidence>
<dbReference type="InterPro" id="IPR018247">
    <property type="entry name" value="EF_Hand_1_Ca_BS"/>
</dbReference>
<comment type="caution">
    <text evidence="4">The sequence shown here is derived from an EMBL/GenBank/DDBJ whole genome shotgun (WGS) entry which is preliminary data.</text>
</comment>
<dbReference type="PROSITE" id="PS50222">
    <property type="entry name" value="EF_HAND_2"/>
    <property type="match status" value="1"/>
</dbReference>
<reference evidence="4 5" key="1">
    <citation type="journal article" date="2024" name="Science">
        <title>Giant polyketide synthase enzymes in the biosynthesis of giant marine polyether toxins.</title>
        <authorList>
            <person name="Fallon T.R."/>
            <person name="Shende V.V."/>
            <person name="Wierzbicki I.H."/>
            <person name="Pendleton A.L."/>
            <person name="Watervoot N.F."/>
            <person name="Auber R.P."/>
            <person name="Gonzalez D.J."/>
            <person name="Wisecaver J.H."/>
            <person name="Moore B.S."/>
        </authorList>
    </citation>
    <scope>NUCLEOTIDE SEQUENCE [LARGE SCALE GENOMIC DNA]</scope>
    <source>
        <strain evidence="4 5">12B1</strain>
    </source>
</reference>
<feature type="region of interest" description="Disordered" evidence="2">
    <location>
        <begin position="1"/>
        <end position="22"/>
    </location>
</feature>
<gene>
    <name evidence="4" type="ORF">AB1Y20_020713</name>
</gene>
<dbReference type="InterPro" id="IPR011992">
    <property type="entry name" value="EF-hand-dom_pair"/>
</dbReference>
<evidence type="ECO:0000259" key="3">
    <source>
        <dbReference type="PROSITE" id="PS50222"/>
    </source>
</evidence>
<dbReference type="AlphaFoldDB" id="A0AB34JVF3"/>
<sequence>MQPSRPTSLPDGADPRSKPDLRLVNNGLSVNTPGHQLSSRPAIFRAGPQILHLPSRPPPRPAAAALPSHERLFGASRPQPHESTSAELGRLQIHTVRQLHRALRHRLVQAARPAGLAVAFHRLATHATPADAQAAADVDDLRRAVAAFNLRAPDELVAQLHSLLDTDHDGLLSMSEFAGGLRDDSSGIFQLQQEDCAISSRRYYKTIGFYHPLHNAPTPSQLQRFTEL</sequence>
<keyword evidence="5" id="KW-1185">Reference proteome</keyword>
<dbReference type="PROSITE" id="PS00018">
    <property type="entry name" value="EF_HAND_1"/>
    <property type="match status" value="1"/>
</dbReference>
<dbReference type="Proteomes" id="UP001515480">
    <property type="component" value="Unassembled WGS sequence"/>
</dbReference>
<evidence type="ECO:0000256" key="1">
    <source>
        <dbReference type="ARBA" id="ARBA00022837"/>
    </source>
</evidence>
<dbReference type="SUPFAM" id="SSF47473">
    <property type="entry name" value="EF-hand"/>
    <property type="match status" value="1"/>
</dbReference>
<evidence type="ECO:0000256" key="2">
    <source>
        <dbReference type="SAM" id="MobiDB-lite"/>
    </source>
</evidence>
<evidence type="ECO:0000313" key="4">
    <source>
        <dbReference type="EMBL" id="KAL1525885.1"/>
    </source>
</evidence>
<dbReference type="EMBL" id="JBGBPQ010000004">
    <property type="protein sequence ID" value="KAL1525885.1"/>
    <property type="molecule type" value="Genomic_DNA"/>
</dbReference>
<proteinExistence type="predicted"/>
<keyword evidence="1" id="KW-0106">Calcium</keyword>